<evidence type="ECO:0000313" key="2">
    <source>
        <dbReference type="EMBL" id="GBM23550.1"/>
    </source>
</evidence>
<evidence type="ECO:0000256" key="1">
    <source>
        <dbReference type="SAM" id="MobiDB-lite"/>
    </source>
</evidence>
<feature type="compositionally biased region" description="Low complexity" evidence="1">
    <location>
        <begin position="46"/>
        <end position="61"/>
    </location>
</feature>
<evidence type="ECO:0000313" key="3">
    <source>
        <dbReference type="Proteomes" id="UP000499080"/>
    </source>
</evidence>
<dbReference type="Proteomes" id="UP000499080">
    <property type="component" value="Unassembled WGS sequence"/>
</dbReference>
<dbReference type="AlphaFoldDB" id="A0A4Y2E335"/>
<gene>
    <name evidence="2" type="ORF">AVEN_196631_1</name>
</gene>
<reference evidence="2 3" key="1">
    <citation type="journal article" date="2019" name="Sci. Rep.">
        <title>Orb-weaving spider Araneus ventricosus genome elucidates the spidroin gene catalogue.</title>
        <authorList>
            <person name="Kono N."/>
            <person name="Nakamura H."/>
            <person name="Ohtoshi R."/>
            <person name="Moran D.A.P."/>
            <person name="Shinohara A."/>
            <person name="Yoshida Y."/>
            <person name="Fujiwara M."/>
            <person name="Mori M."/>
            <person name="Tomita M."/>
            <person name="Arakawa K."/>
        </authorList>
    </citation>
    <scope>NUCLEOTIDE SEQUENCE [LARGE SCALE GENOMIC DNA]</scope>
</reference>
<dbReference type="EMBL" id="BGPR01000500">
    <property type="protein sequence ID" value="GBM23550.1"/>
    <property type="molecule type" value="Genomic_DNA"/>
</dbReference>
<protein>
    <submittedName>
        <fullName evidence="2">Uncharacterized protein</fullName>
    </submittedName>
</protein>
<accession>A0A4Y2E335</accession>
<organism evidence="2 3">
    <name type="scientific">Araneus ventricosus</name>
    <name type="common">Orbweaver spider</name>
    <name type="synonym">Epeira ventricosa</name>
    <dbReference type="NCBI Taxonomy" id="182803"/>
    <lineage>
        <taxon>Eukaryota</taxon>
        <taxon>Metazoa</taxon>
        <taxon>Ecdysozoa</taxon>
        <taxon>Arthropoda</taxon>
        <taxon>Chelicerata</taxon>
        <taxon>Arachnida</taxon>
        <taxon>Araneae</taxon>
        <taxon>Araneomorphae</taxon>
        <taxon>Entelegynae</taxon>
        <taxon>Araneoidea</taxon>
        <taxon>Araneidae</taxon>
        <taxon>Araneus</taxon>
    </lineage>
</organism>
<comment type="caution">
    <text evidence="2">The sequence shown here is derived from an EMBL/GenBank/DDBJ whole genome shotgun (WGS) entry which is preliminary data.</text>
</comment>
<proteinExistence type="predicted"/>
<keyword evidence="3" id="KW-1185">Reference proteome</keyword>
<feature type="compositionally biased region" description="Basic and acidic residues" evidence="1">
    <location>
        <begin position="72"/>
        <end position="97"/>
    </location>
</feature>
<feature type="region of interest" description="Disordered" evidence="1">
    <location>
        <begin position="19"/>
        <end position="97"/>
    </location>
</feature>
<name>A0A4Y2E335_ARAVE</name>
<sequence length="129" mass="13627">MTLPAFVPVMRSVCLFLQAAPPREPGGSLPARLQGEQSGDRREPEGAGQAQQGAAQPQDEAGLGRGAAGHGAGDRDAQSDAHPHSLGRRGESRMRLEPLKLDIHGETAPSHSSFQPICLGGSFRQAHYK</sequence>